<dbReference type="AlphaFoldDB" id="A0A4C1UZN4"/>
<comment type="caution">
    <text evidence="1">The sequence shown here is derived from an EMBL/GenBank/DDBJ whole genome shotgun (WGS) entry which is preliminary data.</text>
</comment>
<protein>
    <submittedName>
        <fullName evidence="1">Uncharacterized protein</fullName>
    </submittedName>
</protein>
<proteinExistence type="predicted"/>
<organism evidence="1 2">
    <name type="scientific">Eumeta variegata</name>
    <name type="common">Bagworm moth</name>
    <name type="synonym">Eumeta japonica</name>
    <dbReference type="NCBI Taxonomy" id="151549"/>
    <lineage>
        <taxon>Eukaryota</taxon>
        <taxon>Metazoa</taxon>
        <taxon>Ecdysozoa</taxon>
        <taxon>Arthropoda</taxon>
        <taxon>Hexapoda</taxon>
        <taxon>Insecta</taxon>
        <taxon>Pterygota</taxon>
        <taxon>Neoptera</taxon>
        <taxon>Endopterygota</taxon>
        <taxon>Lepidoptera</taxon>
        <taxon>Glossata</taxon>
        <taxon>Ditrysia</taxon>
        <taxon>Tineoidea</taxon>
        <taxon>Psychidae</taxon>
        <taxon>Oiketicinae</taxon>
        <taxon>Eumeta</taxon>
    </lineage>
</organism>
<dbReference type="EMBL" id="BGZK01000250">
    <property type="protein sequence ID" value="GBP31710.1"/>
    <property type="molecule type" value="Genomic_DNA"/>
</dbReference>
<accession>A0A4C1UZN4</accession>
<evidence type="ECO:0000313" key="2">
    <source>
        <dbReference type="Proteomes" id="UP000299102"/>
    </source>
</evidence>
<name>A0A4C1UZN4_EUMVA</name>
<gene>
    <name evidence="1" type="ORF">EVAR_4946_1</name>
</gene>
<sequence length="95" mass="10735">MIIDSLRYKQLQGSDKVHLIYLHFQHKHTQLLFTSESTIRSSRGLVIILIPKTGLEIGKLLMPVQNCQTSSTPELLLTCKCKGNPWSGVDAEKQE</sequence>
<reference evidence="1 2" key="1">
    <citation type="journal article" date="2019" name="Commun. Biol.">
        <title>The bagworm genome reveals a unique fibroin gene that provides high tensile strength.</title>
        <authorList>
            <person name="Kono N."/>
            <person name="Nakamura H."/>
            <person name="Ohtoshi R."/>
            <person name="Tomita M."/>
            <person name="Numata K."/>
            <person name="Arakawa K."/>
        </authorList>
    </citation>
    <scope>NUCLEOTIDE SEQUENCE [LARGE SCALE GENOMIC DNA]</scope>
</reference>
<keyword evidence="2" id="KW-1185">Reference proteome</keyword>
<dbReference type="Proteomes" id="UP000299102">
    <property type="component" value="Unassembled WGS sequence"/>
</dbReference>
<evidence type="ECO:0000313" key="1">
    <source>
        <dbReference type="EMBL" id="GBP31710.1"/>
    </source>
</evidence>